<feature type="binding site" evidence="10">
    <location>
        <position position="468"/>
    </location>
    <ligand>
        <name>L-glutamate</name>
        <dbReference type="ChEBI" id="CHEBI:29985"/>
    </ligand>
</feature>
<feature type="active site" description="Nucleophile" evidence="9">
    <location>
        <position position="428"/>
    </location>
</feature>
<feature type="region of interest" description="Disordered" evidence="12">
    <location>
        <begin position="589"/>
        <end position="608"/>
    </location>
</feature>
<evidence type="ECO:0000256" key="7">
    <source>
        <dbReference type="ARBA" id="ARBA00023315"/>
    </source>
</evidence>
<feature type="binding site" evidence="10">
    <location>
        <begin position="492"/>
        <end position="493"/>
    </location>
    <ligand>
        <name>L-glutamate</name>
        <dbReference type="ChEBI" id="CHEBI:29985"/>
    </ligand>
</feature>
<evidence type="ECO:0000256" key="5">
    <source>
        <dbReference type="ARBA" id="ARBA00022801"/>
    </source>
</evidence>
<proteinExistence type="inferred from homology"/>
<keyword evidence="7 11" id="KW-0012">Acyltransferase</keyword>
<evidence type="ECO:0000256" key="10">
    <source>
        <dbReference type="PIRSR" id="PIRSR600101-2"/>
    </source>
</evidence>
<dbReference type="InterPro" id="IPR029055">
    <property type="entry name" value="Ntn_hydrolases_N"/>
</dbReference>
<evidence type="ECO:0000256" key="1">
    <source>
        <dbReference type="ARBA" id="ARBA00001049"/>
    </source>
</evidence>
<dbReference type="PANTHER" id="PTHR43199:SF1">
    <property type="entry name" value="GLUTATHIONE HYDROLASE PROENZYME"/>
    <property type="match status" value="1"/>
</dbReference>
<keyword evidence="4 11" id="KW-0808">Transferase</keyword>
<keyword evidence="6 11" id="KW-0865">Zymogen</keyword>
<dbReference type="SUPFAM" id="SSF56235">
    <property type="entry name" value="N-terminal nucleophile aminohydrolases (Ntn hydrolases)"/>
    <property type="match status" value="1"/>
</dbReference>
<dbReference type="PROSITE" id="PS00462">
    <property type="entry name" value="G_GLU_TRANSPEPTIDASE"/>
    <property type="match status" value="1"/>
</dbReference>
<dbReference type="NCBIfam" id="TIGR00066">
    <property type="entry name" value="g_glut_trans"/>
    <property type="match status" value="1"/>
</dbReference>
<comment type="caution">
    <text evidence="13">The sequence shown here is derived from an EMBL/GenBank/DDBJ whole genome shotgun (WGS) entry which is preliminary data.</text>
</comment>
<dbReference type="InterPro" id="IPR043137">
    <property type="entry name" value="GGT_ssub_C"/>
</dbReference>
<feature type="binding site" evidence="10">
    <location>
        <position position="515"/>
    </location>
    <ligand>
        <name>L-glutamate</name>
        <dbReference type="ChEBI" id="CHEBI:29985"/>
    </ligand>
</feature>
<dbReference type="EC" id="3.4.19.13" evidence="11"/>
<protein>
    <recommendedName>
        <fullName evidence="11">Glutathione hydrolase proenzyme</fullName>
        <ecNumber evidence="11">2.3.2.2</ecNumber>
        <ecNumber evidence="11">3.4.19.13</ecNumber>
    </recommendedName>
    <component>
        <recommendedName>
            <fullName evidence="11">Glutathione hydrolase large chain</fullName>
        </recommendedName>
    </component>
    <component>
        <recommendedName>
            <fullName evidence="11">Glutathione hydrolase small chain</fullName>
        </recommendedName>
    </component>
</protein>
<dbReference type="GO" id="GO:0036374">
    <property type="term" value="F:glutathione hydrolase activity"/>
    <property type="evidence" value="ECO:0007669"/>
    <property type="project" value="UniProtKB-UniRule"/>
</dbReference>
<dbReference type="Pfam" id="PF01019">
    <property type="entry name" value="G_glu_transpept"/>
    <property type="match status" value="1"/>
</dbReference>
<accession>A0A952FKJ9</accession>
<dbReference type="PRINTS" id="PR01210">
    <property type="entry name" value="GGTRANSPTASE"/>
</dbReference>
<keyword evidence="5 11" id="KW-0378">Hydrolase</keyword>
<dbReference type="GO" id="GO:0006751">
    <property type="term" value="P:glutathione catabolic process"/>
    <property type="evidence" value="ECO:0007669"/>
    <property type="project" value="UniProtKB-UniRule"/>
</dbReference>
<evidence type="ECO:0000256" key="8">
    <source>
        <dbReference type="ARBA" id="ARBA00047417"/>
    </source>
</evidence>
<sequence>MQILCNLPGKRMRRTGWWASSLCGAIGAGLLLGSAGPARPESPPAAGTSIVVATEAAAGRTREPAVRAKQFMVAATNPIAAWAGYDVLAENGTAVDAMIAVQLVLNLVEPQSSGIGGGALLLVFDAKAGKLTGLDGLETAPRAADGGMFLGPDGKPVPFGAAAVGGRSVGTPGTLKLLLEAHKRWGRLPLDRLFRPAIELADKGFAVSPRLAALLTGDTAEALKRDPRARDYFFPGGQPLQAGQAVRNPDFADTLRFILSNGDGPFYLGPIGADIVAAVQGAAVNPGWLAPIDLEIYRVVERQPVCVPYRAWRVCGMAPPSAGGVGVGQILGLLEHFDMRKAGPDSAGTWHLFAEAGKLATADRDRYLADGDFVLVPSSGLVDNTYLTTRAKTMSEDRAAPVPAKPGNPPRRAGQEWSSDTSTEPSDTSHVSIVDADGSVVSLTTTIEGAFGSHLMVRGFLLNNELTEFSFLPFAGGRPVANRVEPGKRPRSSMAPTIVLDQQGRPVLVIGSPGGGRIIPYVAQAILGVLDWGLNMQQAIDLGHVVNLNGRTELEAGTPAAGLKDDLAARGHDVVVTVQDSGLQGIQIGPDGLVGGSDPRREGVAVGR</sequence>
<comment type="similarity">
    <text evidence="3 11">Belongs to the gamma-glutamyltransferase family.</text>
</comment>
<dbReference type="InterPro" id="IPR043138">
    <property type="entry name" value="GGT_lsub"/>
</dbReference>
<comment type="pathway">
    <text evidence="11">Sulfur metabolism; glutathione metabolism.</text>
</comment>
<dbReference type="PANTHER" id="PTHR43199">
    <property type="entry name" value="GLUTATHIONE HYDROLASE"/>
    <property type="match status" value="1"/>
</dbReference>
<comment type="subunit">
    <text evidence="11">This enzyme consists of two polypeptide chains, which are synthesized in precursor form from a single polypeptide.</text>
</comment>
<dbReference type="InterPro" id="IPR055262">
    <property type="entry name" value="GGT_CS"/>
</dbReference>
<evidence type="ECO:0000256" key="2">
    <source>
        <dbReference type="ARBA" id="ARBA00001089"/>
    </source>
</evidence>
<dbReference type="GO" id="GO:0006750">
    <property type="term" value="P:glutathione biosynthetic process"/>
    <property type="evidence" value="ECO:0007669"/>
    <property type="project" value="UniProtKB-KW"/>
</dbReference>
<gene>
    <name evidence="13" type="primary">ggt</name>
    <name evidence="13" type="ORF">JF625_02535</name>
</gene>
<dbReference type="EMBL" id="JAEKLZ010000068">
    <property type="protein sequence ID" value="MBW8724024.1"/>
    <property type="molecule type" value="Genomic_DNA"/>
</dbReference>
<evidence type="ECO:0000256" key="11">
    <source>
        <dbReference type="RuleBase" id="RU368036"/>
    </source>
</evidence>
<dbReference type="Gene3D" id="3.60.20.40">
    <property type="match status" value="1"/>
</dbReference>
<evidence type="ECO:0000313" key="13">
    <source>
        <dbReference type="EMBL" id="MBW8724024.1"/>
    </source>
</evidence>
<keyword evidence="11" id="KW-0317">Glutathione biosynthesis</keyword>
<dbReference type="EC" id="2.3.2.2" evidence="11"/>
<dbReference type="Proteomes" id="UP000700706">
    <property type="component" value="Unassembled WGS sequence"/>
</dbReference>
<feature type="compositionally biased region" description="Low complexity" evidence="12">
    <location>
        <begin position="418"/>
        <end position="429"/>
    </location>
</feature>
<evidence type="ECO:0000256" key="4">
    <source>
        <dbReference type="ARBA" id="ARBA00022679"/>
    </source>
</evidence>
<dbReference type="GO" id="GO:0103068">
    <property type="term" value="F:leukotriene C4 gamma-glutamyl transferase activity"/>
    <property type="evidence" value="ECO:0007669"/>
    <property type="project" value="UniProtKB-EC"/>
</dbReference>
<reference evidence="13" key="1">
    <citation type="submission" date="2020-06" db="EMBL/GenBank/DDBJ databases">
        <title>Stable isotope informed genome-resolved metagenomics uncovers potential trophic interactions in rhizosphere soil.</title>
        <authorList>
            <person name="Starr E.P."/>
            <person name="Shi S."/>
            <person name="Blazewicz S.J."/>
            <person name="Koch B.J."/>
            <person name="Probst A.J."/>
            <person name="Hungate B.A."/>
            <person name="Pett-Ridge J."/>
            <person name="Firestone M.K."/>
            <person name="Banfield J.F."/>
        </authorList>
    </citation>
    <scope>NUCLEOTIDE SEQUENCE</scope>
    <source>
        <strain evidence="13">YM_69_17</strain>
    </source>
</reference>
<evidence type="ECO:0000256" key="3">
    <source>
        <dbReference type="ARBA" id="ARBA00009381"/>
    </source>
</evidence>
<organism evidence="13 14">
    <name type="scientific">Inquilinus limosus</name>
    <dbReference type="NCBI Taxonomy" id="171674"/>
    <lineage>
        <taxon>Bacteria</taxon>
        <taxon>Pseudomonadati</taxon>
        <taxon>Pseudomonadota</taxon>
        <taxon>Alphaproteobacteria</taxon>
        <taxon>Rhodospirillales</taxon>
        <taxon>Rhodospirillaceae</taxon>
        <taxon>Inquilinus</taxon>
    </lineage>
</organism>
<feature type="compositionally biased region" description="Basic and acidic residues" evidence="12">
    <location>
        <begin position="598"/>
        <end position="608"/>
    </location>
</feature>
<evidence type="ECO:0000256" key="12">
    <source>
        <dbReference type="SAM" id="MobiDB-lite"/>
    </source>
</evidence>
<comment type="catalytic activity">
    <reaction evidence="1 11">
        <text>an S-substituted glutathione + H2O = an S-substituted L-cysteinylglycine + L-glutamate</text>
        <dbReference type="Rhea" id="RHEA:59468"/>
        <dbReference type="ChEBI" id="CHEBI:15377"/>
        <dbReference type="ChEBI" id="CHEBI:29985"/>
        <dbReference type="ChEBI" id="CHEBI:90779"/>
        <dbReference type="ChEBI" id="CHEBI:143103"/>
        <dbReference type="EC" id="3.4.19.13"/>
    </reaction>
</comment>
<dbReference type="InterPro" id="IPR000101">
    <property type="entry name" value="GGT_peptidase"/>
</dbReference>
<comment type="catalytic activity">
    <reaction evidence="8 11">
        <text>an N-terminal (5-L-glutamyl)-[peptide] + an alpha-amino acid = 5-L-glutamyl amino acid + an N-terminal L-alpha-aminoacyl-[peptide]</text>
        <dbReference type="Rhea" id="RHEA:23904"/>
        <dbReference type="Rhea" id="RHEA-COMP:9780"/>
        <dbReference type="Rhea" id="RHEA-COMP:9795"/>
        <dbReference type="ChEBI" id="CHEBI:77644"/>
        <dbReference type="ChEBI" id="CHEBI:78597"/>
        <dbReference type="ChEBI" id="CHEBI:78599"/>
        <dbReference type="ChEBI" id="CHEBI:78608"/>
        <dbReference type="EC" id="2.3.2.2"/>
    </reaction>
</comment>
<evidence type="ECO:0000313" key="14">
    <source>
        <dbReference type="Proteomes" id="UP000700706"/>
    </source>
</evidence>
<name>A0A952FKJ9_9PROT</name>
<evidence type="ECO:0000256" key="6">
    <source>
        <dbReference type="ARBA" id="ARBA00023145"/>
    </source>
</evidence>
<dbReference type="InterPro" id="IPR051792">
    <property type="entry name" value="GGT_bact"/>
</dbReference>
<comment type="catalytic activity">
    <reaction evidence="2 11">
        <text>glutathione + H2O = L-cysteinylglycine + L-glutamate</text>
        <dbReference type="Rhea" id="RHEA:28807"/>
        <dbReference type="ChEBI" id="CHEBI:15377"/>
        <dbReference type="ChEBI" id="CHEBI:29985"/>
        <dbReference type="ChEBI" id="CHEBI:57925"/>
        <dbReference type="ChEBI" id="CHEBI:61694"/>
        <dbReference type="EC" id="3.4.19.13"/>
    </reaction>
</comment>
<dbReference type="AlphaFoldDB" id="A0A952FKJ9"/>
<comment type="PTM">
    <text evidence="11">Cleaved by autocatalysis into a large and a small subunit.</text>
</comment>
<evidence type="ECO:0000256" key="9">
    <source>
        <dbReference type="PIRSR" id="PIRSR600101-1"/>
    </source>
</evidence>
<feature type="region of interest" description="Disordered" evidence="12">
    <location>
        <begin position="392"/>
        <end position="430"/>
    </location>
</feature>
<dbReference type="Gene3D" id="1.10.246.130">
    <property type="match status" value="1"/>
</dbReference>